<name>A0A1X9LP41_9MICO</name>
<evidence type="ECO:0000313" key="1">
    <source>
        <dbReference type="EMBL" id="ARJ06048.1"/>
    </source>
</evidence>
<dbReference type="EMBL" id="CP020715">
    <property type="protein sequence ID" value="ARJ06048.1"/>
    <property type="molecule type" value="Genomic_DNA"/>
</dbReference>
<proteinExistence type="predicted"/>
<dbReference type="AlphaFoldDB" id="A0A1X9LP41"/>
<evidence type="ECO:0000313" key="2">
    <source>
        <dbReference type="Proteomes" id="UP000192775"/>
    </source>
</evidence>
<gene>
    <name evidence="1" type="ORF">B5808_13070</name>
</gene>
<keyword evidence="2" id="KW-1185">Reference proteome</keyword>
<reference evidence="1 2" key="1">
    <citation type="submission" date="2017-04" db="EMBL/GenBank/DDBJ databases">
        <authorList>
            <person name="Afonso C.L."/>
            <person name="Miller P.J."/>
            <person name="Scott M.A."/>
            <person name="Spackman E."/>
            <person name="Goraichik I."/>
            <person name="Dimitrov K.M."/>
            <person name="Suarez D.L."/>
            <person name="Swayne D.E."/>
        </authorList>
    </citation>
    <scope>NUCLEOTIDE SEQUENCE [LARGE SCALE GENOMIC DNA]</scope>
    <source>
        <strain evidence="2">XA(T)</strain>
    </source>
</reference>
<protein>
    <submittedName>
        <fullName evidence="1">Uncharacterized protein</fullName>
    </submittedName>
</protein>
<sequence>MRDRGSVSRTPHSHVWSVAQLRSAGLTKARLSGTVASGQLVRVRRGYYAGRDADSECVLAVRVGGRLTGPSALRRFGCWVPPDERLHVSLRANSSRLRSIEGRAVVHHWTSALSSHRIGGIVGDDVGTLPLLQALDDFLAHAALPHAVAAMDSVLHERLASPVALRDAVSALPDRIRAWHDLCDARAESGLESIARVGLRAAGLAVEPQIVVGRARLDLLVEGRLAIELDGKDGHDGPGAFERDRRRDAAVLLEGIPTLRFSFAQVMYEWDTVRAAVFAAGADAGLTPAGTRGWLTT</sequence>
<accession>A0A1X9LP41</accession>
<dbReference type="STRING" id="1619308.B5808_13070"/>
<dbReference type="Proteomes" id="UP000192775">
    <property type="component" value="Chromosome"/>
</dbReference>
<dbReference type="Gene3D" id="3.40.960.10">
    <property type="entry name" value="VSR Endonuclease"/>
    <property type="match status" value="1"/>
</dbReference>
<dbReference type="KEGG" id="cphy:B5808_13070"/>
<organism evidence="1 2">
    <name type="scientific">Cnuibacter physcomitrellae</name>
    <dbReference type="NCBI Taxonomy" id="1619308"/>
    <lineage>
        <taxon>Bacteria</taxon>
        <taxon>Bacillati</taxon>
        <taxon>Actinomycetota</taxon>
        <taxon>Actinomycetes</taxon>
        <taxon>Micrococcales</taxon>
        <taxon>Microbacteriaceae</taxon>
        <taxon>Cnuibacter</taxon>
    </lineage>
</organism>